<dbReference type="OrthoDB" id="3268648at2"/>
<dbReference type="InterPro" id="IPR002477">
    <property type="entry name" value="Peptidoglycan-bd-like"/>
</dbReference>
<evidence type="ECO:0000313" key="5">
    <source>
        <dbReference type="EMBL" id="RKN54579.1"/>
    </source>
</evidence>
<evidence type="ECO:0000256" key="2">
    <source>
        <dbReference type="ARBA" id="ARBA00023054"/>
    </source>
</evidence>
<comment type="subcellular location">
    <subcellularLocation>
        <location evidence="1">Cell envelope</location>
    </subcellularLocation>
</comment>
<reference evidence="5 6" key="1">
    <citation type="journal article" date="2015" name="Int. J. Syst. Evol. Microbiol.">
        <title>Micromonospora costi sp. nov., isolated from a leaf of Costus speciosus.</title>
        <authorList>
            <person name="Thawai C."/>
        </authorList>
    </citation>
    <scope>NUCLEOTIDE SEQUENCE [LARGE SCALE GENOMIC DNA]</scope>
    <source>
        <strain evidence="5 6">CS1-12</strain>
    </source>
</reference>
<dbReference type="RefSeq" id="WP_120781300.1">
    <property type="nucleotide sequence ID" value="NZ_JBHLUP010000001.1"/>
</dbReference>
<dbReference type="Pfam" id="PF01471">
    <property type="entry name" value="PG_binding_1"/>
    <property type="match status" value="1"/>
</dbReference>
<dbReference type="PANTHER" id="PTHR32347:SF23">
    <property type="entry name" value="BLL5650 PROTEIN"/>
    <property type="match status" value="1"/>
</dbReference>
<dbReference type="Proteomes" id="UP000279968">
    <property type="component" value="Unassembled WGS sequence"/>
</dbReference>
<feature type="domain" description="Peptidoglycan binding-like" evidence="4">
    <location>
        <begin position="125"/>
        <end position="173"/>
    </location>
</feature>
<dbReference type="Gene3D" id="2.40.420.20">
    <property type="match status" value="1"/>
</dbReference>
<keyword evidence="3" id="KW-0732">Signal</keyword>
<sequence>MSGRRVRFRAVALSAAVLVAAAAGVVAAVGFGGTDRGTAATGSTPPATATVTRQTLTDTQTADGELGYGSTRTATARLTGTITALPETGAVVKRGGRLYGVDNDPVVLLYGTLPAYRVLEPGAEGADVAQFERNLRALGHTGFTVDDEYTGSTADAVRDWQEDLGLPETGRVEPGRIVYAEDAVRIESLQAEVGDAAQPGQAVLAYTGTSRLVTVELDVDDQPLAKKGAAVGVELPDGASVDGTVASAETVVEAGSGGAAGQSAEAETKIEVTVSVADPAKLTGYDRASVEVTFTAAERPDVLTVPVAALLALAEGGYGLEVVDGGRSRVVAVTTGLFAAGRVEVSGADVAEGMTVGMPA</sequence>
<evidence type="ECO:0000259" key="4">
    <source>
        <dbReference type="Pfam" id="PF01471"/>
    </source>
</evidence>
<name>A0A3B0A2K7_9ACTN</name>
<dbReference type="PANTHER" id="PTHR32347">
    <property type="entry name" value="EFFLUX SYSTEM COMPONENT YKNX-RELATED"/>
    <property type="match status" value="1"/>
</dbReference>
<feature type="chain" id="PRO_5038349079" evidence="3">
    <location>
        <begin position="28"/>
        <end position="360"/>
    </location>
</feature>
<dbReference type="InterPro" id="IPR050465">
    <property type="entry name" value="UPF0194_transport"/>
</dbReference>
<dbReference type="SUPFAM" id="SSF47090">
    <property type="entry name" value="PGBD-like"/>
    <property type="match status" value="1"/>
</dbReference>
<dbReference type="Gene3D" id="1.10.101.10">
    <property type="entry name" value="PGBD-like superfamily/PGBD"/>
    <property type="match status" value="1"/>
</dbReference>
<dbReference type="InterPro" id="IPR036366">
    <property type="entry name" value="PGBDSf"/>
</dbReference>
<comment type="caution">
    <text evidence="5">The sequence shown here is derived from an EMBL/GenBank/DDBJ whole genome shotgun (WGS) entry which is preliminary data.</text>
</comment>
<accession>A0A3B0A2K7</accession>
<protein>
    <submittedName>
        <fullName evidence="5">Efflux RND transporter periplasmic adaptor subunit</fullName>
    </submittedName>
</protein>
<evidence type="ECO:0000256" key="3">
    <source>
        <dbReference type="SAM" id="SignalP"/>
    </source>
</evidence>
<evidence type="ECO:0000256" key="1">
    <source>
        <dbReference type="ARBA" id="ARBA00004196"/>
    </source>
</evidence>
<dbReference type="InterPro" id="IPR036365">
    <property type="entry name" value="PGBD-like_sf"/>
</dbReference>
<proteinExistence type="predicted"/>
<keyword evidence="6" id="KW-1185">Reference proteome</keyword>
<dbReference type="AlphaFoldDB" id="A0A3B0A2K7"/>
<keyword evidence="2" id="KW-0175">Coiled coil</keyword>
<gene>
    <name evidence="5" type="ORF">D7193_21725</name>
</gene>
<dbReference type="GO" id="GO:0030313">
    <property type="term" value="C:cell envelope"/>
    <property type="evidence" value="ECO:0007669"/>
    <property type="project" value="UniProtKB-SubCell"/>
</dbReference>
<dbReference type="EMBL" id="RBAN01000003">
    <property type="protein sequence ID" value="RKN54579.1"/>
    <property type="molecule type" value="Genomic_DNA"/>
</dbReference>
<feature type="signal peptide" evidence="3">
    <location>
        <begin position="1"/>
        <end position="27"/>
    </location>
</feature>
<evidence type="ECO:0000313" key="6">
    <source>
        <dbReference type="Proteomes" id="UP000279968"/>
    </source>
</evidence>
<organism evidence="5 6">
    <name type="scientific">Micromonospora costi</name>
    <dbReference type="NCBI Taxonomy" id="1530042"/>
    <lineage>
        <taxon>Bacteria</taxon>
        <taxon>Bacillati</taxon>
        <taxon>Actinomycetota</taxon>
        <taxon>Actinomycetes</taxon>
        <taxon>Micromonosporales</taxon>
        <taxon>Micromonosporaceae</taxon>
        <taxon>Micromonospora</taxon>
    </lineage>
</organism>